<keyword evidence="3" id="KW-0808">Transferase</keyword>
<reference evidence="3" key="1">
    <citation type="submission" date="2021-06" db="EMBL/GenBank/DDBJ databases">
        <title>44 bacteria genomes isolated from Dapeng, Shenzhen.</title>
        <authorList>
            <person name="Zheng W."/>
            <person name="Yu S."/>
            <person name="Huang Y."/>
        </authorList>
    </citation>
    <scope>NUCLEOTIDE SEQUENCE</scope>
    <source>
        <strain evidence="3">DP5N28-2</strain>
    </source>
</reference>
<evidence type="ECO:0000259" key="2">
    <source>
        <dbReference type="SMART" id="SM00563"/>
    </source>
</evidence>
<evidence type="ECO:0000256" key="1">
    <source>
        <dbReference type="SAM" id="Phobius"/>
    </source>
</evidence>
<protein>
    <submittedName>
        <fullName evidence="3">1-acyl-sn-glycerol-3-phosphate acyltransferase</fullName>
    </submittedName>
</protein>
<comment type="caution">
    <text evidence="3">The sequence shown here is derived from an EMBL/GenBank/DDBJ whole genome shotgun (WGS) entry which is preliminary data.</text>
</comment>
<dbReference type="AlphaFoldDB" id="A0A953HSM7"/>
<keyword evidence="1" id="KW-0472">Membrane</keyword>
<feature type="transmembrane region" description="Helical" evidence="1">
    <location>
        <begin position="301"/>
        <end position="323"/>
    </location>
</feature>
<dbReference type="InterPro" id="IPR052744">
    <property type="entry name" value="GPAT/DAPAT"/>
</dbReference>
<organism evidence="3 4">
    <name type="scientific">Membranihabitans marinus</name>
    <dbReference type="NCBI Taxonomy" id="1227546"/>
    <lineage>
        <taxon>Bacteria</taxon>
        <taxon>Pseudomonadati</taxon>
        <taxon>Bacteroidota</taxon>
        <taxon>Saprospiria</taxon>
        <taxon>Saprospirales</taxon>
        <taxon>Saprospiraceae</taxon>
        <taxon>Membranihabitans</taxon>
    </lineage>
</organism>
<name>A0A953HSM7_9BACT</name>
<dbReference type="GO" id="GO:0008654">
    <property type="term" value="P:phospholipid biosynthetic process"/>
    <property type="evidence" value="ECO:0007669"/>
    <property type="project" value="TreeGrafter"/>
</dbReference>
<dbReference type="InterPro" id="IPR002123">
    <property type="entry name" value="Plipid/glycerol_acylTrfase"/>
</dbReference>
<keyword evidence="1" id="KW-0812">Transmembrane</keyword>
<dbReference type="GO" id="GO:0004366">
    <property type="term" value="F:glycerol-3-phosphate O-acyltransferase activity"/>
    <property type="evidence" value="ECO:0007669"/>
    <property type="project" value="TreeGrafter"/>
</dbReference>
<feature type="transmembrane region" description="Helical" evidence="1">
    <location>
        <begin position="335"/>
        <end position="357"/>
    </location>
</feature>
<keyword evidence="1" id="KW-1133">Transmembrane helix</keyword>
<gene>
    <name evidence="3" type="ORF">KUV50_05165</name>
</gene>
<feature type="domain" description="Phospholipid/glycerol acyltransferase" evidence="2">
    <location>
        <begin position="35"/>
        <end position="161"/>
    </location>
</feature>
<dbReference type="RefSeq" id="WP_222579035.1">
    <property type="nucleotide sequence ID" value="NZ_JAHVHU010000005.1"/>
</dbReference>
<dbReference type="PANTHER" id="PTHR31605">
    <property type="entry name" value="GLYCEROL-3-PHOSPHATE O-ACYLTRANSFERASE 1"/>
    <property type="match status" value="1"/>
</dbReference>
<dbReference type="Pfam" id="PF01553">
    <property type="entry name" value="Acyltransferase"/>
    <property type="match status" value="1"/>
</dbReference>
<dbReference type="SUPFAM" id="SSF69593">
    <property type="entry name" value="Glycerol-3-phosphate (1)-acyltransferase"/>
    <property type="match status" value="1"/>
</dbReference>
<accession>A0A953HSM7</accession>
<dbReference type="SMART" id="SM00563">
    <property type="entry name" value="PlsC"/>
    <property type="match status" value="1"/>
</dbReference>
<feature type="transmembrane region" description="Helical" evidence="1">
    <location>
        <begin position="363"/>
        <end position="385"/>
    </location>
</feature>
<dbReference type="PANTHER" id="PTHR31605:SF0">
    <property type="entry name" value="GLYCEROL-3-PHOSPHATE O-ACYLTRANSFERASE 1"/>
    <property type="match status" value="1"/>
</dbReference>
<sequence>MLYSILRPTTRIVLRGYYKKLFVNGQHHIPKNQPVILAVNHPSAFTEPCVLATHLERELHFLIRGDVINPKVKWFFDQTNQLPIYRFRDGFSSMRQNEKQFSYCFDLLAESGCIVIFAEGSTKHIKQTRPIQKGAARIAFGALQNRDIEDVLIVPVGVNFQSSPRPRSIVAVEIGQPISTRQFYPLYEAEERKGLNAITQEIFNGLKPQMVHIEDNARLAPADDLLLFAAHDLNYKTLPVAEYGHDVYFNRMDGVARSINQMNATDWENKQEQLEEYVKLLDSHQLSDAGMNPVEHGGLSWLLLTPLAIIGWIFLGPIYWIAFSIQKRLNQKAEYISGFRMAGFLLLVPVFIILWMVLFGAVWGWWVLIFPLVLPLLSLIGVWWLDGFQTWKQSMKWSRLPSKHREQILDLRERLMAPFYDDSPNS</sequence>
<proteinExistence type="predicted"/>
<evidence type="ECO:0000313" key="4">
    <source>
        <dbReference type="Proteomes" id="UP000753961"/>
    </source>
</evidence>
<dbReference type="GO" id="GO:0016287">
    <property type="term" value="F:glycerone-phosphate O-acyltransferase activity"/>
    <property type="evidence" value="ECO:0007669"/>
    <property type="project" value="TreeGrafter"/>
</dbReference>
<dbReference type="Proteomes" id="UP000753961">
    <property type="component" value="Unassembled WGS sequence"/>
</dbReference>
<dbReference type="EMBL" id="JAHVHU010000005">
    <property type="protein sequence ID" value="MBY5957516.1"/>
    <property type="molecule type" value="Genomic_DNA"/>
</dbReference>
<keyword evidence="4" id="KW-1185">Reference proteome</keyword>
<keyword evidence="3" id="KW-0012">Acyltransferase</keyword>
<evidence type="ECO:0000313" key="3">
    <source>
        <dbReference type="EMBL" id="MBY5957516.1"/>
    </source>
</evidence>